<dbReference type="AlphaFoldDB" id="A0A0C9W696"/>
<gene>
    <name evidence="1" type="ORF">HYDPIDRAFT_120504</name>
</gene>
<proteinExistence type="predicted"/>
<dbReference type="HOGENOM" id="CLU_2794264_0_0_1"/>
<dbReference type="EMBL" id="KN840219">
    <property type="protein sequence ID" value="KIJ57622.1"/>
    <property type="molecule type" value="Genomic_DNA"/>
</dbReference>
<organism evidence="1 2">
    <name type="scientific">Hydnomerulius pinastri MD-312</name>
    <dbReference type="NCBI Taxonomy" id="994086"/>
    <lineage>
        <taxon>Eukaryota</taxon>
        <taxon>Fungi</taxon>
        <taxon>Dikarya</taxon>
        <taxon>Basidiomycota</taxon>
        <taxon>Agaricomycotina</taxon>
        <taxon>Agaricomycetes</taxon>
        <taxon>Agaricomycetidae</taxon>
        <taxon>Boletales</taxon>
        <taxon>Boletales incertae sedis</taxon>
        <taxon>Leucogyrophana</taxon>
    </lineage>
</organism>
<name>A0A0C9W696_9AGAM</name>
<sequence length="68" mass="7501">MAEKRRTTADLLYVTAGETYGCELVQRRISRDLHHVRALASVKKTTSHLAGCESTATVSNLIHQFGSI</sequence>
<reference evidence="1 2" key="1">
    <citation type="submission" date="2014-04" db="EMBL/GenBank/DDBJ databases">
        <title>Evolutionary Origins and Diversification of the Mycorrhizal Mutualists.</title>
        <authorList>
            <consortium name="DOE Joint Genome Institute"/>
            <consortium name="Mycorrhizal Genomics Consortium"/>
            <person name="Kohler A."/>
            <person name="Kuo A."/>
            <person name="Nagy L.G."/>
            <person name="Floudas D."/>
            <person name="Copeland A."/>
            <person name="Barry K.W."/>
            <person name="Cichocki N."/>
            <person name="Veneault-Fourrey C."/>
            <person name="LaButti K."/>
            <person name="Lindquist E.A."/>
            <person name="Lipzen A."/>
            <person name="Lundell T."/>
            <person name="Morin E."/>
            <person name="Murat C."/>
            <person name="Riley R."/>
            <person name="Ohm R."/>
            <person name="Sun H."/>
            <person name="Tunlid A."/>
            <person name="Henrissat B."/>
            <person name="Grigoriev I.V."/>
            <person name="Hibbett D.S."/>
            <person name="Martin F."/>
        </authorList>
    </citation>
    <scope>NUCLEOTIDE SEQUENCE [LARGE SCALE GENOMIC DNA]</scope>
    <source>
        <strain evidence="1 2">MD-312</strain>
    </source>
</reference>
<accession>A0A0C9W696</accession>
<evidence type="ECO:0000313" key="2">
    <source>
        <dbReference type="Proteomes" id="UP000053820"/>
    </source>
</evidence>
<keyword evidence="2" id="KW-1185">Reference proteome</keyword>
<protein>
    <submittedName>
        <fullName evidence="1">Uncharacterized protein</fullName>
    </submittedName>
</protein>
<evidence type="ECO:0000313" key="1">
    <source>
        <dbReference type="EMBL" id="KIJ57622.1"/>
    </source>
</evidence>
<dbReference type="Proteomes" id="UP000053820">
    <property type="component" value="Unassembled WGS sequence"/>
</dbReference>